<proteinExistence type="inferred from homology"/>
<dbReference type="NCBIfam" id="TIGR00527">
    <property type="entry name" value="gcvH"/>
    <property type="match status" value="1"/>
</dbReference>
<name>A0A7R9ZKY3_9STRA</name>
<dbReference type="PROSITE" id="PS00189">
    <property type="entry name" value="LIPOYL"/>
    <property type="match status" value="1"/>
</dbReference>
<keyword evidence="2 4" id="KW-0450">Lipoyl</keyword>
<keyword evidence="3 5" id="KW-0809">Transit peptide</keyword>
<feature type="domain" description="Lipoyl-binding" evidence="6">
    <location>
        <begin position="49"/>
        <end position="131"/>
    </location>
</feature>
<dbReference type="InterPro" id="IPR011053">
    <property type="entry name" value="Single_hybrid_motif"/>
</dbReference>
<comment type="cofactor">
    <cofactor evidence="5">
        <name>(R)-lipoate</name>
        <dbReference type="ChEBI" id="CHEBI:83088"/>
    </cofactor>
    <text evidence="5">Binds 1 lipoyl cofactor covalently.</text>
</comment>
<dbReference type="PANTHER" id="PTHR11715">
    <property type="entry name" value="GLYCINE CLEAVAGE SYSTEM H PROTEIN"/>
    <property type="match status" value="1"/>
</dbReference>
<dbReference type="InterPro" id="IPR000089">
    <property type="entry name" value="Biotin_lipoyl"/>
</dbReference>
<evidence type="ECO:0000256" key="1">
    <source>
        <dbReference type="ARBA" id="ARBA00009249"/>
    </source>
</evidence>
<dbReference type="GO" id="GO:0009249">
    <property type="term" value="P:protein lipoylation"/>
    <property type="evidence" value="ECO:0007669"/>
    <property type="project" value="TreeGrafter"/>
</dbReference>
<comment type="subunit">
    <text evidence="5">The glycine cleavage system is composed of four proteins: P, T, L and H.</text>
</comment>
<dbReference type="AlphaFoldDB" id="A0A7R9ZKY3"/>
<dbReference type="HAMAP" id="MF_00272">
    <property type="entry name" value="GcvH"/>
    <property type="match status" value="1"/>
</dbReference>
<comment type="subcellular location">
    <subcellularLocation>
        <location evidence="5">Mitochondrion</location>
    </subcellularLocation>
</comment>
<dbReference type="GO" id="GO:0005960">
    <property type="term" value="C:glycine cleavage complex"/>
    <property type="evidence" value="ECO:0007669"/>
    <property type="project" value="UniProtKB-UniRule"/>
</dbReference>
<evidence type="ECO:0000256" key="5">
    <source>
        <dbReference type="RuleBase" id="RU364055"/>
    </source>
</evidence>
<feature type="modified residue" description="N6-lipoyllysine" evidence="4">
    <location>
        <position position="90"/>
    </location>
</feature>
<evidence type="ECO:0000313" key="7">
    <source>
        <dbReference type="EMBL" id="CAD8331114.1"/>
    </source>
</evidence>
<accession>A0A7R9ZKY3</accession>
<comment type="similarity">
    <text evidence="1 5">Belongs to the GcvH family.</text>
</comment>
<evidence type="ECO:0000259" key="6">
    <source>
        <dbReference type="PROSITE" id="PS50968"/>
    </source>
</evidence>
<protein>
    <recommendedName>
        <fullName evidence="5">Glycine cleavage system H protein</fullName>
    </recommendedName>
</protein>
<dbReference type="Gene3D" id="2.40.50.100">
    <property type="match status" value="1"/>
</dbReference>
<comment type="function">
    <text evidence="5">The H protein shuttles the methylamine group of glycine from the P protein to the T protein.</text>
</comment>
<dbReference type="Pfam" id="PF01597">
    <property type="entry name" value="GCV_H"/>
    <property type="match status" value="1"/>
</dbReference>
<dbReference type="InterPro" id="IPR033753">
    <property type="entry name" value="GCV_H/Fam206"/>
</dbReference>
<sequence length="156" mass="16710">MSTSLFVRNIAQRSLQQGLRRSTISQLSAARFSSYFAPTHEYCKVDGGIATVGISDHAQNALGEIVYVDLPEVGDDVEKSEAAAVVESVKSASDVYAPVSGTVVEVNEALGDSPEIINDSAEENGWFFKVEMSDESDVKDLMDAAAYAEHVKSESG</sequence>
<dbReference type="InterPro" id="IPR003016">
    <property type="entry name" value="2-oxoA_DH_lipoyl-BS"/>
</dbReference>
<evidence type="ECO:0000256" key="2">
    <source>
        <dbReference type="ARBA" id="ARBA00022823"/>
    </source>
</evidence>
<dbReference type="NCBIfam" id="NF002270">
    <property type="entry name" value="PRK01202.1"/>
    <property type="match status" value="1"/>
</dbReference>
<evidence type="ECO:0000256" key="3">
    <source>
        <dbReference type="ARBA" id="ARBA00022946"/>
    </source>
</evidence>
<dbReference type="PANTHER" id="PTHR11715:SF3">
    <property type="entry name" value="GLYCINE CLEAVAGE SYSTEM H PROTEIN-RELATED"/>
    <property type="match status" value="1"/>
</dbReference>
<keyword evidence="5" id="KW-0496">Mitochondrion</keyword>
<dbReference type="PROSITE" id="PS50968">
    <property type="entry name" value="BIOTINYL_LIPOYL"/>
    <property type="match status" value="1"/>
</dbReference>
<evidence type="ECO:0000256" key="4">
    <source>
        <dbReference type="PIRSR" id="PIRSR617453-50"/>
    </source>
</evidence>
<dbReference type="CDD" id="cd06848">
    <property type="entry name" value="GCS_H"/>
    <property type="match status" value="1"/>
</dbReference>
<dbReference type="GO" id="GO:0005739">
    <property type="term" value="C:mitochondrion"/>
    <property type="evidence" value="ECO:0007669"/>
    <property type="project" value="UniProtKB-SubCell"/>
</dbReference>
<dbReference type="InterPro" id="IPR002930">
    <property type="entry name" value="GCV_H"/>
</dbReference>
<dbReference type="InterPro" id="IPR017453">
    <property type="entry name" value="GCV_H_sub"/>
</dbReference>
<organism evidence="7">
    <name type="scientific">Craspedostauros australis</name>
    <dbReference type="NCBI Taxonomy" id="1486917"/>
    <lineage>
        <taxon>Eukaryota</taxon>
        <taxon>Sar</taxon>
        <taxon>Stramenopiles</taxon>
        <taxon>Ochrophyta</taxon>
        <taxon>Bacillariophyta</taxon>
        <taxon>Bacillariophyceae</taxon>
        <taxon>Bacillariophycidae</taxon>
        <taxon>Naviculales</taxon>
        <taxon>Naviculaceae</taxon>
        <taxon>Craspedostauros</taxon>
    </lineage>
</organism>
<reference evidence="7" key="1">
    <citation type="submission" date="2021-01" db="EMBL/GenBank/DDBJ databases">
        <authorList>
            <person name="Corre E."/>
            <person name="Pelletier E."/>
            <person name="Niang G."/>
            <person name="Scheremetjew M."/>
            <person name="Finn R."/>
            <person name="Kale V."/>
            <person name="Holt S."/>
            <person name="Cochrane G."/>
            <person name="Meng A."/>
            <person name="Brown T."/>
            <person name="Cohen L."/>
        </authorList>
    </citation>
    <scope>NUCLEOTIDE SEQUENCE</scope>
    <source>
        <strain evidence="7">CCMP3328</strain>
    </source>
</reference>
<dbReference type="EMBL" id="HBEF01005208">
    <property type="protein sequence ID" value="CAD8331114.1"/>
    <property type="molecule type" value="Transcribed_RNA"/>
</dbReference>
<dbReference type="GO" id="GO:0019464">
    <property type="term" value="P:glycine decarboxylation via glycine cleavage system"/>
    <property type="evidence" value="ECO:0007669"/>
    <property type="project" value="UniProtKB-UniRule"/>
</dbReference>
<dbReference type="SUPFAM" id="SSF51230">
    <property type="entry name" value="Single hybrid motif"/>
    <property type="match status" value="1"/>
</dbReference>
<gene>
    <name evidence="7" type="ORF">CAUS1442_LOCUS3213</name>
</gene>